<keyword evidence="3 6" id="KW-0238">DNA-binding</keyword>
<evidence type="ECO:0000259" key="5">
    <source>
        <dbReference type="PROSITE" id="PS50931"/>
    </source>
</evidence>
<dbReference type="PRINTS" id="PR00039">
    <property type="entry name" value="HTHLYSR"/>
</dbReference>
<evidence type="ECO:0000313" key="6">
    <source>
        <dbReference type="EMBL" id="SNY74394.1"/>
    </source>
</evidence>
<proteinExistence type="inferred from homology"/>
<dbReference type="SUPFAM" id="SSF46785">
    <property type="entry name" value="Winged helix' DNA-binding domain"/>
    <property type="match status" value="1"/>
</dbReference>
<dbReference type="InterPro" id="IPR005119">
    <property type="entry name" value="LysR_subst-bd"/>
</dbReference>
<evidence type="ECO:0000256" key="1">
    <source>
        <dbReference type="ARBA" id="ARBA00009437"/>
    </source>
</evidence>
<name>A0A285KP22_9ACTN</name>
<evidence type="ECO:0000256" key="3">
    <source>
        <dbReference type="ARBA" id="ARBA00023125"/>
    </source>
</evidence>
<dbReference type="AlphaFoldDB" id="A0A285KP22"/>
<dbReference type="PANTHER" id="PTHR30126">
    <property type="entry name" value="HTH-TYPE TRANSCRIPTIONAL REGULATOR"/>
    <property type="match status" value="1"/>
</dbReference>
<feature type="domain" description="HTH lysR-type" evidence="5">
    <location>
        <begin position="3"/>
        <end position="60"/>
    </location>
</feature>
<dbReference type="Gene3D" id="1.10.10.10">
    <property type="entry name" value="Winged helix-like DNA-binding domain superfamily/Winged helix DNA-binding domain"/>
    <property type="match status" value="1"/>
</dbReference>
<dbReference type="Gene3D" id="3.40.190.10">
    <property type="entry name" value="Periplasmic binding protein-like II"/>
    <property type="match status" value="2"/>
</dbReference>
<dbReference type="Proteomes" id="UP000219612">
    <property type="component" value="Unassembled WGS sequence"/>
</dbReference>
<dbReference type="Pfam" id="PF03466">
    <property type="entry name" value="LysR_substrate"/>
    <property type="match status" value="1"/>
</dbReference>
<dbReference type="InterPro" id="IPR036390">
    <property type="entry name" value="WH_DNA-bd_sf"/>
</dbReference>
<dbReference type="GO" id="GO:0003700">
    <property type="term" value="F:DNA-binding transcription factor activity"/>
    <property type="evidence" value="ECO:0007669"/>
    <property type="project" value="InterPro"/>
</dbReference>
<keyword evidence="2" id="KW-0805">Transcription regulation</keyword>
<evidence type="ECO:0000313" key="7">
    <source>
        <dbReference type="Proteomes" id="UP000219612"/>
    </source>
</evidence>
<dbReference type="PROSITE" id="PS50931">
    <property type="entry name" value="HTH_LYSR"/>
    <property type="match status" value="1"/>
</dbReference>
<dbReference type="SUPFAM" id="SSF53850">
    <property type="entry name" value="Periplasmic binding protein-like II"/>
    <property type="match status" value="1"/>
</dbReference>
<dbReference type="PANTHER" id="PTHR30126:SF39">
    <property type="entry name" value="HTH-TYPE TRANSCRIPTIONAL REGULATOR CYSL"/>
    <property type="match status" value="1"/>
</dbReference>
<keyword evidence="7" id="KW-1185">Reference proteome</keyword>
<dbReference type="RefSeq" id="WP_097329146.1">
    <property type="nucleotide sequence ID" value="NZ_OBDY01000051.1"/>
</dbReference>
<keyword evidence="4" id="KW-0804">Transcription</keyword>
<dbReference type="GO" id="GO:0000976">
    <property type="term" value="F:transcription cis-regulatory region binding"/>
    <property type="evidence" value="ECO:0007669"/>
    <property type="project" value="TreeGrafter"/>
</dbReference>
<protein>
    <submittedName>
        <fullName evidence="6">DNA-binding transcriptional regulator, LysR family</fullName>
    </submittedName>
</protein>
<evidence type="ECO:0000256" key="4">
    <source>
        <dbReference type="ARBA" id="ARBA00023163"/>
    </source>
</evidence>
<dbReference type="InterPro" id="IPR036388">
    <property type="entry name" value="WH-like_DNA-bd_sf"/>
</dbReference>
<reference evidence="6 7" key="1">
    <citation type="submission" date="2017-09" db="EMBL/GenBank/DDBJ databases">
        <authorList>
            <person name="Ehlers B."/>
            <person name="Leendertz F.H."/>
        </authorList>
    </citation>
    <scope>NUCLEOTIDE SEQUENCE [LARGE SCALE GENOMIC DNA]</scope>
    <source>
        <strain evidence="6 7">CGMCC 4.6857</strain>
    </source>
</reference>
<sequence length="299" mass="31491">MELSLDLLRTFLAVYRAGSVTAGARRLSLSQPTVTAQLRALETSLGKPLFTRLPRGVAPTPAADRLARRVSEPLDKLAGLAVDDAGEQMSLGGPTEFLTAVVLPAAAPLIAQGLQLRVSFGLPAELTARLRDGSIDMALLSVRPRGAGLRVEPLCDEEFLLVGAPAMAGRDLKTVPLIAYAEDLPIVRRYWQTEFGARPSRDAAVVVPNLHAVLAVVIAGGGFSVLPEYLCAADLAAGRLVRLHEPAVVPLNTVYLAERAGEPPSPARERLAAAIRSAAWPARADDAAAIRSAARPGPS</sequence>
<evidence type="ECO:0000256" key="2">
    <source>
        <dbReference type="ARBA" id="ARBA00023015"/>
    </source>
</evidence>
<comment type="similarity">
    <text evidence="1">Belongs to the LysR transcriptional regulatory family.</text>
</comment>
<dbReference type="EMBL" id="OBDY01000051">
    <property type="protein sequence ID" value="SNY74394.1"/>
    <property type="molecule type" value="Genomic_DNA"/>
</dbReference>
<dbReference type="OrthoDB" id="8417889at2"/>
<gene>
    <name evidence="6" type="ORF">SAMN05421748_15133</name>
</gene>
<dbReference type="CDD" id="cd05466">
    <property type="entry name" value="PBP2_LTTR_substrate"/>
    <property type="match status" value="1"/>
</dbReference>
<dbReference type="Pfam" id="PF00126">
    <property type="entry name" value="HTH_1"/>
    <property type="match status" value="1"/>
</dbReference>
<accession>A0A285KP22</accession>
<organism evidence="6 7">
    <name type="scientific">Paractinoplanes atraurantiacus</name>
    <dbReference type="NCBI Taxonomy" id="1036182"/>
    <lineage>
        <taxon>Bacteria</taxon>
        <taxon>Bacillati</taxon>
        <taxon>Actinomycetota</taxon>
        <taxon>Actinomycetes</taxon>
        <taxon>Micromonosporales</taxon>
        <taxon>Micromonosporaceae</taxon>
        <taxon>Paractinoplanes</taxon>
    </lineage>
</organism>
<dbReference type="InterPro" id="IPR000847">
    <property type="entry name" value="LysR_HTH_N"/>
</dbReference>